<organism evidence="2 3">
    <name type="scientific">Papillibacter cinnamivorans DSM 12816</name>
    <dbReference type="NCBI Taxonomy" id="1122930"/>
    <lineage>
        <taxon>Bacteria</taxon>
        <taxon>Bacillati</taxon>
        <taxon>Bacillota</taxon>
        <taxon>Clostridia</taxon>
        <taxon>Eubacteriales</taxon>
        <taxon>Oscillospiraceae</taxon>
        <taxon>Papillibacter</taxon>
    </lineage>
</organism>
<evidence type="ECO:0000313" key="3">
    <source>
        <dbReference type="Proteomes" id="UP000192790"/>
    </source>
</evidence>
<dbReference type="AlphaFoldDB" id="A0A1W2BG30"/>
<feature type="transmembrane region" description="Helical" evidence="1">
    <location>
        <begin position="104"/>
        <end position="129"/>
    </location>
</feature>
<feature type="transmembrane region" description="Helical" evidence="1">
    <location>
        <begin position="34"/>
        <end position="56"/>
    </location>
</feature>
<keyword evidence="1" id="KW-0812">Transmembrane</keyword>
<proteinExistence type="predicted"/>
<name>A0A1W2BG30_9FIRM</name>
<evidence type="ECO:0000313" key="2">
    <source>
        <dbReference type="EMBL" id="SMC71794.1"/>
    </source>
</evidence>
<sequence length="172" mass="17800">MSGVTRKIALGACLTALALALSWAESLIPLTLFIPIPGFRLGLANIVTLFALYFLGRRSAWSVLTARCLLGALLAGNLTALIFSFSGGAVAMAVMTLLYRNRRLSVYGVSIAGAAGHNVGQIAAALLVLGGWAPLAYLPPLLALSVLTGALTGSVSAALFRFAPAERLFSPV</sequence>
<dbReference type="Pfam" id="PF07456">
    <property type="entry name" value="Hpre_diP_synt_I"/>
    <property type="match status" value="1"/>
</dbReference>
<dbReference type="Proteomes" id="UP000192790">
    <property type="component" value="Unassembled WGS sequence"/>
</dbReference>
<reference evidence="2 3" key="1">
    <citation type="submission" date="2017-04" db="EMBL/GenBank/DDBJ databases">
        <authorList>
            <person name="Afonso C.L."/>
            <person name="Miller P.J."/>
            <person name="Scott M.A."/>
            <person name="Spackman E."/>
            <person name="Goraichik I."/>
            <person name="Dimitrov K.M."/>
            <person name="Suarez D.L."/>
            <person name="Swayne D.E."/>
        </authorList>
    </citation>
    <scope>NUCLEOTIDE SEQUENCE [LARGE SCALE GENOMIC DNA]</scope>
    <source>
        <strain evidence="2 3">DSM 12816</strain>
    </source>
</reference>
<keyword evidence="3" id="KW-1185">Reference proteome</keyword>
<feature type="transmembrane region" description="Helical" evidence="1">
    <location>
        <begin position="141"/>
        <end position="163"/>
    </location>
</feature>
<gene>
    <name evidence="2" type="ORF">SAMN02745168_2175</name>
</gene>
<evidence type="ECO:0000256" key="1">
    <source>
        <dbReference type="SAM" id="Phobius"/>
    </source>
</evidence>
<dbReference type="OrthoDB" id="9799095at2"/>
<feature type="transmembrane region" description="Helical" evidence="1">
    <location>
        <begin position="68"/>
        <end position="98"/>
    </location>
</feature>
<dbReference type="EMBL" id="FWXW01000005">
    <property type="protein sequence ID" value="SMC71794.1"/>
    <property type="molecule type" value="Genomic_DNA"/>
</dbReference>
<keyword evidence="1" id="KW-1133">Transmembrane helix</keyword>
<dbReference type="STRING" id="1122930.SAMN02745168_2175"/>
<dbReference type="InterPro" id="IPR014535">
    <property type="entry name" value="Hpre_diP_synt_I"/>
</dbReference>
<dbReference type="InterPro" id="IPR010898">
    <property type="entry name" value="Hpre_diP_synth_I"/>
</dbReference>
<dbReference type="Gene3D" id="1.10.1760.20">
    <property type="match status" value="1"/>
</dbReference>
<dbReference type="RefSeq" id="WP_084234844.1">
    <property type="nucleotide sequence ID" value="NZ_FWXW01000005.1"/>
</dbReference>
<protein>
    <submittedName>
        <fullName evidence="2">Heptaprenyl diphosphate synthase</fullName>
    </submittedName>
</protein>
<accession>A0A1W2BG30</accession>
<dbReference type="PIRSF" id="PIRSF027391">
    <property type="entry name" value="Hpre_diP_synt_I"/>
    <property type="match status" value="1"/>
</dbReference>
<keyword evidence="1" id="KW-0472">Membrane</keyword>